<dbReference type="KEGG" id="kna:B0W47_16845"/>
<dbReference type="EMBL" id="CP019876">
    <property type="protein sequence ID" value="AQU89191.1"/>
    <property type="molecule type" value="Genomic_DNA"/>
</dbReference>
<evidence type="ECO:0000259" key="2">
    <source>
        <dbReference type="Pfam" id="PF02384"/>
    </source>
</evidence>
<keyword evidence="7" id="KW-1185">Reference proteome</keyword>
<dbReference type="Proteomes" id="UP000189683">
    <property type="component" value="Plasmid pKNA01"/>
</dbReference>
<reference evidence="3 6" key="1">
    <citation type="submission" date="2017-02" db="EMBL/GenBank/DDBJ databases">
        <title>zhang.</title>
        <authorList>
            <person name="Zhang H."/>
        </authorList>
    </citation>
    <scope>NUCLEOTIDE SEQUENCE [LARGE SCALE GENOMIC DNA]</scope>
    <source>
        <strain evidence="3 6">RZS01</strain>
        <plasmid evidence="6">pkna01</plasmid>
        <plasmid evidence="3">pKNA01</plasmid>
    </source>
</reference>
<reference evidence="5 7" key="2">
    <citation type="submission" date="2017-06" db="EMBL/GenBank/DDBJ databases">
        <title>A draft genome sequence of Komagataeibacter nataicola LMG 1536.</title>
        <authorList>
            <person name="Skraban J."/>
            <person name="Cleenwerck I."/>
            <person name="Vandamme P."/>
            <person name="Trcek J."/>
        </authorList>
    </citation>
    <scope>NUCLEOTIDE SEQUENCE [LARGE SCALE GENOMIC DNA]</scope>
    <source>
        <strain evidence="5 7">LMG 1536</strain>
    </source>
</reference>
<dbReference type="Pfam" id="PF02384">
    <property type="entry name" value="N6_Mtase"/>
    <property type="match status" value="1"/>
</dbReference>
<geneLocation type="plasmid" evidence="3">
    <name>pKNA01</name>
</geneLocation>
<accession>A0A9N7D096</accession>
<evidence type="ECO:0000313" key="4">
    <source>
        <dbReference type="EMBL" id="AQU89247.1"/>
    </source>
</evidence>
<proteinExistence type="inferred from homology"/>
<dbReference type="AlphaFoldDB" id="A0A9N7D096"/>
<feature type="domain" description="DNA methylase adenine-specific" evidence="2">
    <location>
        <begin position="108"/>
        <end position="190"/>
    </location>
</feature>
<dbReference type="EMBL" id="NIRT01000013">
    <property type="protein sequence ID" value="PYD66295.1"/>
    <property type="molecule type" value="Genomic_DNA"/>
</dbReference>
<evidence type="ECO:0000313" key="3">
    <source>
        <dbReference type="EMBL" id="AQU89191.1"/>
    </source>
</evidence>
<evidence type="ECO:0000313" key="6">
    <source>
        <dbReference type="Proteomes" id="UP000189683"/>
    </source>
</evidence>
<dbReference type="EMBL" id="CP019876">
    <property type="protein sequence ID" value="AQU89247.1"/>
    <property type="molecule type" value="Genomic_DNA"/>
</dbReference>
<dbReference type="RefSeq" id="WP_078528287.1">
    <property type="nucleotide sequence ID" value="NZ_CP019876.1"/>
</dbReference>
<dbReference type="GO" id="GO:0008170">
    <property type="term" value="F:N-methyltransferase activity"/>
    <property type="evidence" value="ECO:0007669"/>
    <property type="project" value="InterPro"/>
</dbReference>
<comment type="similarity">
    <text evidence="1">Belongs to the N(4)/N(6)-methyltransferase family.</text>
</comment>
<sequence>MNIEEFYSGAGKIYDRYKVKNRDRCFMTSVAMFAVILSVRVTGRQASYSDITGKDINEVMPVFIKDYHKVQLIDSFEGWSDLLDFMSKVPLNLGDYTGRWYEMSNDYKDNALFQTPDDVTNLVFELVKQRVGNEAPEDIKIYDPTAGTGAFLLEAKRRGMKTYGQEVDHETFIGLHANMFFLNMHQAMVDAKKSGPMKAFEQFSKIINT</sequence>
<dbReference type="SUPFAM" id="SSF53335">
    <property type="entry name" value="S-adenosyl-L-methionine-dependent methyltransferases"/>
    <property type="match status" value="1"/>
</dbReference>
<dbReference type="Proteomes" id="UP000247512">
    <property type="component" value="Unassembled WGS sequence"/>
</dbReference>
<keyword evidence="3" id="KW-0614">Plasmid</keyword>
<evidence type="ECO:0000313" key="5">
    <source>
        <dbReference type="EMBL" id="PYD66295.1"/>
    </source>
</evidence>
<organism evidence="3 6">
    <name type="scientific">Komagataeibacter nataicola</name>
    <dbReference type="NCBI Taxonomy" id="265960"/>
    <lineage>
        <taxon>Bacteria</taxon>
        <taxon>Pseudomonadati</taxon>
        <taxon>Pseudomonadota</taxon>
        <taxon>Alphaproteobacteria</taxon>
        <taxon>Acetobacterales</taxon>
        <taxon>Acetobacteraceae</taxon>
        <taxon>Komagataeibacter</taxon>
    </lineage>
</organism>
<evidence type="ECO:0000313" key="7">
    <source>
        <dbReference type="Proteomes" id="UP000247512"/>
    </source>
</evidence>
<gene>
    <name evidence="3" type="ORF">B0W47_16545</name>
    <name evidence="4" type="ORF">B0W47_16845</name>
    <name evidence="5" type="ORF">CDI09_09105</name>
</gene>
<geneLocation type="plasmid" evidence="6">
    <name>pkna01</name>
</geneLocation>
<dbReference type="PRINTS" id="PR00507">
    <property type="entry name" value="N12N6MTFRASE"/>
</dbReference>
<evidence type="ECO:0000256" key="1">
    <source>
        <dbReference type="ARBA" id="ARBA00006594"/>
    </source>
</evidence>
<name>A0A9N7D096_9PROT</name>
<dbReference type="GO" id="GO:0003677">
    <property type="term" value="F:DNA binding"/>
    <property type="evidence" value="ECO:0007669"/>
    <property type="project" value="InterPro"/>
</dbReference>
<dbReference type="KEGG" id="kna:B0W47_16545"/>
<dbReference type="OrthoDB" id="9806213at2"/>
<protein>
    <recommendedName>
        <fullName evidence="2">DNA methylase adenine-specific domain-containing protein</fullName>
    </recommendedName>
</protein>
<dbReference type="Gene3D" id="3.40.50.150">
    <property type="entry name" value="Vaccinia Virus protein VP39"/>
    <property type="match status" value="1"/>
</dbReference>
<dbReference type="InterPro" id="IPR003356">
    <property type="entry name" value="DNA_methylase_A-5"/>
</dbReference>
<dbReference type="InterPro" id="IPR029063">
    <property type="entry name" value="SAM-dependent_MTases_sf"/>
</dbReference>